<evidence type="ECO:0000256" key="2">
    <source>
        <dbReference type="ARBA" id="ARBA00007330"/>
    </source>
</evidence>
<dbReference type="InterPro" id="IPR038299">
    <property type="entry name" value="DAO_C_sf"/>
</dbReference>
<dbReference type="SUPFAM" id="SSF51905">
    <property type="entry name" value="FAD/NAD(P)-binding domain"/>
    <property type="match status" value="1"/>
</dbReference>
<reference evidence="8 9" key="1">
    <citation type="submission" date="2017-05" db="EMBL/GenBank/DDBJ databases">
        <title>High clonality and local adaptation shapes Vibrionaceae linages within an endangered oasis.</title>
        <authorList>
            <person name="Vazquez-Rosas-Landa M."/>
        </authorList>
    </citation>
    <scope>NUCLEOTIDE SEQUENCE [LARGE SCALE GENOMIC DNA]</scope>
    <source>
        <strain evidence="8 9">P46_P4S1P180</strain>
    </source>
</reference>
<organism evidence="8 9">
    <name type="scientific">Photobacterium halotolerans</name>
    <dbReference type="NCBI Taxonomy" id="265726"/>
    <lineage>
        <taxon>Bacteria</taxon>
        <taxon>Pseudomonadati</taxon>
        <taxon>Pseudomonadota</taxon>
        <taxon>Gammaproteobacteria</taxon>
        <taxon>Vibrionales</taxon>
        <taxon>Vibrionaceae</taxon>
        <taxon>Photobacterium</taxon>
    </lineage>
</organism>
<evidence type="ECO:0000256" key="1">
    <source>
        <dbReference type="ARBA" id="ARBA00001974"/>
    </source>
</evidence>
<dbReference type="Gene3D" id="3.30.9.10">
    <property type="entry name" value="D-Amino Acid Oxidase, subunit A, domain 2"/>
    <property type="match status" value="1"/>
</dbReference>
<comment type="similarity">
    <text evidence="2">Belongs to the FAD-dependent glycerol-3-phosphate dehydrogenase family.</text>
</comment>
<dbReference type="InterPro" id="IPR036188">
    <property type="entry name" value="FAD/NAD-bd_sf"/>
</dbReference>
<dbReference type="Gene3D" id="1.10.8.870">
    <property type="entry name" value="Alpha-glycerophosphate oxidase, cap domain"/>
    <property type="match status" value="1"/>
</dbReference>
<sequence>MAGDGKQRRERLPRDAHFDVLIVGGGINGISVYRELSLQGVKVLLVEKEDFCSKASAALSRMIHGGLRYLENGEFALVRESLAERNRLLANAPHYVQPLVTTIPIFSRWSGLFYALFNFTGLMDKPSRRGALVIKLGLWFYDFFTRRDQRLPKHRFFSQSETAARWPQFDPAVACSADYYDAWISAPERLAMEVLSDTGEQSDSLACNYTELLGRDGQRFTLRDTLTGETVTVTADKLVNATGAWVDQTNDRLGLASGYLQGTKGSHIIVRHPELLAELDGHMVFYENPEGRVCILFPYYGNVLIGSTDIPVADLDAVTCTDDEIDYMLDSLKAVFPALVIEREDIVYQFSGVRPLPSVKTSTTGQIPRSHALRVDRTEDGQVRLYSLIGGKWTTFRAFGEEVADQILSDMALPRRISTADRPIGGGRDFPGTDIERKAFTKAAHVQYGLSEARAEVLLQRYGTQCLTVMAYLAAGEDAMLTSLPAYTRRELMYLTEHEAVCRTLDLLQRRTSVAIAGQINNQVLAEVTELVAATLGWNEQQTKQDLAESCRQLQRHHGLAVSTEQVEQIWTTSFSGGNYVYQ</sequence>
<dbReference type="RefSeq" id="WP_161442220.1">
    <property type="nucleotide sequence ID" value="NZ_WXWV01000218.1"/>
</dbReference>
<evidence type="ECO:0000256" key="5">
    <source>
        <dbReference type="ARBA" id="ARBA00023002"/>
    </source>
</evidence>
<dbReference type="AlphaFoldDB" id="A0A7X4W7W2"/>
<dbReference type="Gene3D" id="3.50.50.60">
    <property type="entry name" value="FAD/NAD(P)-binding domain"/>
    <property type="match status" value="1"/>
</dbReference>
<evidence type="ECO:0000259" key="6">
    <source>
        <dbReference type="Pfam" id="PF01266"/>
    </source>
</evidence>
<evidence type="ECO:0000256" key="4">
    <source>
        <dbReference type="ARBA" id="ARBA00022827"/>
    </source>
</evidence>
<evidence type="ECO:0000313" key="9">
    <source>
        <dbReference type="Proteomes" id="UP000465712"/>
    </source>
</evidence>
<dbReference type="InterPro" id="IPR006076">
    <property type="entry name" value="FAD-dep_OxRdtase"/>
</dbReference>
<dbReference type="Pfam" id="PF16901">
    <property type="entry name" value="DAO_C"/>
    <property type="match status" value="1"/>
</dbReference>
<keyword evidence="4" id="KW-0274">FAD</keyword>
<evidence type="ECO:0000313" key="8">
    <source>
        <dbReference type="EMBL" id="NAW63804.1"/>
    </source>
</evidence>
<comment type="caution">
    <text evidence="8">The sequence shown here is derived from an EMBL/GenBank/DDBJ whole genome shotgun (WGS) entry which is preliminary data.</text>
</comment>
<dbReference type="Pfam" id="PF01266">
    <property type="entry name" value="DAO"/>
    <property type="match status" value="1"/>
</dbReference>
<proteinExistence type="inferred from homology"/>
<feature type="domain" description="FAD dependent oxidoreductase" evidence="6">
    <location>
        <begin position="19"/>
        <end position="405"/>
    </location>
</feature>
<dbReference type="GO" id="GO:0004368">
    <property type="term" value="F:glycerol-3-phosphate dehydrogenase (quinone) activity"/>
    <property type="evidence" value="ECO:0007669"/>
    <property type="project" value="InterPro"/>
</dbReference>
<dbReference type="Proteomes" id="UP000465712">
    <property type="component" value="Unassembled WGS sequence"/>
</dbReference>
<keyword evidence="5" id="KW-0560">Oxidoreductase</keyword>
<gene>
    <name evidence="8" type="ORF">CAG72_01100</name>
</gene>
<feature type="domain" description="Alpha-glycerophosphate oxidase C-terminal" evidence="7">
    <location>
        <begin position="418"/>
        <end position="542"/>
    </location>
</feature>
<comment type="cofactor">
    <cofactor evidence="1">
        <name>FAD</name>
        <dbReference type="ChEBI" id="CHEBI:57692"/>
    </cofactor>
</comment>
<dbReference type="GO" id="GO:0046168">
    <property type="term" value="P:glycerol-3-phosphate catabolic process"/>
    <property type="evidence" value="ECO:0007669"/>
    <property type="project" value="TreeGrafter"/>
</dbReference>
<dbReference type="PANTHER" id="PTHR11985:SF15">
    <property type="entry name" value="GLYCEROL-3-PHOSPHATE DEHYDROGENASE, MITOCHONDRIAL"/>
    <property type="match status" value="1"/>
</dbReference>
<keyword evidence="3" id="KW-0285">Flavoprotein</keyword>
<evidence type="ECO:0000256" key="3">
    <source>
        <dbReference type="ARBA" id="ARBA00022630"/>
    </source>
</evidence>
<protein>
    <submittedName>
        <fullName evidence="8">FAD-dependent oxidoreductase</fullName>
    </submittedName>
</protein>
<accession>A0A7X4W7W2</accession>
<dbReference type="PANTHER" id="PTHR11985">
    <property type="entry name" value="GLYCEROL-3-PHOSPHATE DEHYDROGENASE"/>
    <property type="match status" value="1"/>
</dbReference>
<dbReference type="SUPFAM" id="SSF54373">
    <property type="entry name" value="FAD-linked reductases, C-terminal domain"/>
    <property type="match status" value="1"/>
</dbReference>
<dbReference type="InterPro" id="IPR000447">
    <property type="entry name" value="G3P_DH_FAD-dep"/>
</dbReference>
<evidence type="ECO:0000259" key="7">
    <source>
        <dbReference type="Pfam" id="PF16901"/>
    </source>
</evidence>
<dbReference type="PRINTS" id="PR01001">
    <property type="entry name" value="FADG3PDH"/>
</dbReference>
<name>A0A7X4W7W2_9GAMM</name>
<dbReference type="InterPro" id="IPR031656">
    <property type="entry name" value="DAO_C"/>
</dbReference>
<dbReference type="EMBL" id="WXWW01000021">
    <property type="protein sequence ID" value="NAW63804.1"/>
    <property type="molecule type" value="Genomic_DNA"/>
</dbReference>